<proteinExistence type="predicted"/>
<feature type="transmembrane region" description="Helical" evidence="4">
    <location>
        <begin position="113"/>
        <end position="132"/>
    </location>
</feature>
<dbReference type="Pfam" id="PF00059">
    <property type="entry name" value="Lectin_C"/>
    <property type="match status" value="1"/>
</dbReference>
<organism evidence="6 7">
    <name type="scientific">Aythya fuligula</name>
    <name type="common">Tufted duck</name>
    <name type="synonym">Anas fuligula</name>
    <dbReference type="NCBI Taxonomy" id="219594"/>
    <lineage>
        <taxon>Eukaryota</taxon>
        <taxon>Metazoa</taxon>
        <taxon>Chordata</taxon>
        <taxon>Craniata</taxon>
        <taxon>Vertebrata</taxon>
        <taxon>Euteleostomi</taxon>
        <taxon>Archelosauria</taxon>
        <taxon>Archosauria</taxon>
        <taxon>Dinosauria</taxon>
        <taxon>Saurischia</taxon>
        <taxon>Theropoda</taxon>
        <taxon>Coelurosauria</taxon>
        <taxon>Aves</taxon>
        <taxon>Neognathae</taxon>
        <taxon>Galloanserae</taxon>
        <taxon>Anseriformes</taxon>
        <taxon>Anatidae</taxon>
        <taxon>Aythyinae</taxon>
        <taxon>Aythya</taxon>
    </lineage>
</organism>
<dbReference type="PANTHER" id="PTHR45710">
    <property type="entry name" value="C-TYPE LECTIN DOMAIN-CONTAINING PROTEIN 180"/>
    <property type="match status" value="1"/>
</dbReference>
<keyword evidence="6" id="KW-1185">Reference proteome</keyword>
<keyword evidence="2" id="KW-0430">Lectin</keyword>
<dbReference type="GO" id="GO:0005886">
    <property type="term" value="C:plasma membrane"/>
    <property type="evidence" value="ECO:0007669"/>
    <property type="project" value="UniProtKB-SubCell"/>
</dbReference>
<protein>
    <submittedName>
        <fullName evidence="7">C-type lectin domain family 2 member B-like</fullName>
    </submittedName>
</protein>
<evidence type="ECO:0000256" key="3">
    <source>
        <dbReference type="SAM" id="MobiDB-lite"/>
    </source>
</evidence>
<dbReference type="CDD" id="cd03593">
    <property type="entry name" value="CLECT_NK_receptors_like"/>
    <property type="match status" value="1"/>
</dbReference>
<evidence type="ECO:0000256" key="2">
    <source>
        <dbReference type="ARBA" id="ARBA00022734"/>
    </source>
</evidence>
<evidence type="ECO:0000256" key="4">
    <source>
        <dbReference type="SAM" id="Phobius"/>
    </source>
</evidence>
<dbReference type="AlphaFoldDB" id="A0A6J3CZR5"/>
<evidence type="ECO:0000313" key="7">
    <source>
        <dbReference type="RefSeq" id="XP_032043730.1"/>
    </source>
</evidence>
<dbReference type="SMART" id="SM00034">
    <property type="entry name" value="CLECT"/>
    <property type="match status" value="1"/>
</dbReference>
<dbReference type="Gene3D" id="3.10.100.10">
    <property type="entry name" value="Mannose-Binding Protein A, subunit A"/>
    <property type="match status" value="1"/>
</dbReference>
<evidence type="ECO:0000313" key="6">
    <source>
        <dbReference type="Proteomes" id="UP000504639"/>
    </source>
</evidence>
<dbReference type="SUPFAM" id="SSF56436">
    <property type="entry name" value="C-type lectin-like"/>
    <property type="match status" value="1"/>
</dbReference>
<keyword evidence="4" id="KW-0812">Transmembrane</keyword>
<comment type="subcellular location">
    <subcellularLocation>
        <location evidence="1">Cell membrane</location>
        <topology evidence="1">Single-pass type II membrane protein</topology>
    </subcellularLocation>
</comment>
<dbReference type="InterPro" id="IPR016187">
    <property type="entry name" value="CTDL_fold"/>
</dbReference>
<reference evidence="7" key="1">
    <citation type="submission" date="2025-08" db="UniProtKB">
        <authorList>
            <consortium name="RefSeq"/>
        </authorList>
    </citation>
    <scope>IDENTIFICATION</scope>
    <source>
        <tissue evidence="7">Lung</tissue>
    </source>
</reference>
<gene>
    <name evidence="7" type="primary">LOC116489422</name>
</gene>
<dbReference type="PROSITE" id="PS50041">
    <property type="entry name" value="C_TYPE_LECTIN_2"/>
    <property type="match status" value="1"/>
</dbReference>
<feature type="domain" description="C-type lectin" evidence="5">
    <location>
        <begin position="149"/>
        <end position="254"/>
    </location>
</feature>
<dbReference type="RefSeq" id="XP_032043730.1">
    <property type="nucleotide sequence ID" value="XM_032187839.1"/>
</dbReference>
<keyword evidence="4" id="KW-1133">Transmembrane helix</keyword>
<evidence type="ECO:0000259" key="5">
    <source>
        <dbReference type="PROSITE" id="PS50041"/>
    </source>
</evidence>
<dbReference type="InterPro" id="IPR033992">
    <property type="entry name" value="NKR-like_CTLD"/>
</dbReference>
<dbReference type="InParanoid" id="A0A6J3CZR5"/>
<dbReference type="GeneID" id="116489422"/>
<dbReference type="Proteomes" id="UP000504639">
    <property type="component" value="Chromosome 1"/>
</dbReference>
<dbReference type="PANTHER" id="PTHR45710:SF26">
    <property type="entry name" value="RH26557P"/>
    <property type="match status" value="1"/>
</dbReference>
<dbReference type="KEGG" id="aful:116489422"/>
<keyword evidence="4" id="KW-0472">Membrane</keyword>
<dbReference type="InterPro" id="IPR016186">
    <property type="entry name" value="C-type_lectin-like/link_sf"/>
</dbReference>
<evidence type="ECO:0000256" key="1">
    <source>
        <dbReference type="ARBA" id="ARBA00004401"/>
    </source>
</evidence>
<feature type="region of interest" description="Disordered" evidence="3">
    <location>
        <begin position="1"/>
        <end position="38"/>
    </location>
</feature>
<accession>A0A6J3CZR5</accession>
<dbReference type="InterPro" id="IPR001304">
    <property type="entry name" value="C-type_lectin-like"/>
</dbReference>
<dbReference type="InterPro" id="IPR050828">
    <property type="entry name" value="C-type_lectin/matrix_domain"/>
</dbReference>
<sequence length="264" mass="28824">MLLRRPYGAPPAEEGKRSSPSEEGGPAPRRNLKGAAPATGPCFTSVSCWSTATSGGGSGGGSSQTLVVHVSYSPGAGRSIPTATRVQMCLETGQPTRGASWDVCSHLSFWKRVAGIVFCLAVIFILIGVILHSPALLGLEPCPDDWLYYKRKCYYHSGSVADWNSSQKFCSDFGASLAVIDHPQDLEFIVYRMRTIDFWIGLQKTENKFFWVNGESLNTNLFHVNISDDGDCVHINSAFVSTKKCSSQRNWLCTLGQFDPKTIS</sequence>
<name>A0A6J3CZR5_AYTFU</name>
<dbReference type="GO" id="GO:0030246">
    <property type="term" value="F:carbohydrate binding"/>
    <property type="evidence" value="ECO:0007669"/>
    <property type="project" value="UniProtKB-KW"/>
</dbReference>